<accession>A0A7W3R7U3</accession>
<dbReference type="RefSeq" id="WP_182704878.1">
    <property type="nucleotide sequence ID" value="NZ_JACJII010000001.1"/>
</dbReference>
<feature type="domain" description="DUF397" evidence="1">
    <location>
        <begin position="11"/>
        <end position="62"/>
    </location>
</feature>
<dbReference type="InterPro" id="IPR007278">
    <property type="entry name" value="DUF397"/>
</dbReference>
<reference evidence="2 3" key="1">
    <citation type="submission" date="2020-08" db="EMBL/GenBank/DDBJ databases">
        <title>Sequencing the genomes of 1000 actinobacteria strains.</title>
        <authorList>
            <person name="Klenk H.-P."/>
        </authorList>
    </citation>
    <scope>NUCLEOTIDE SEQUENCE [LARGE SCALE GENOMIC DNA]</scope>
    <source>
        <strain evidence="2 3">DSM 45823</strain>
    </source>
</reference>
<keyword evidence="3" id="KW-1185">Reference proteome</keyword>
<organism evidence="2 3">
    <name type="scientific">Thermomonospora cellulosilytica</name>
    <dbReference type="NCBI Taxonomy" id="1411118"/>
    <lineage>
        <taxon>Bacteria</taxon>
        <taxon>Bacillati</taxon>
        <taxon>Actinomycetota</taxon>
        <taxon>Actinomycetes</taxon>
        <taxon>Streptosporangiales</taxon>
        <taxon>Thermomonosporaceae</taxon>
        <taxon>Thermomonospora</taxon>
    </lineage>
</organism>
<gene>
    <name evidence="2" type="ORF">HNR21_001868</name>
</gene>
<name>A0A7W3R7U3_9ACTN</name>
<dbReference type="Proteomes" id="UP000539313">
    <property type="component" value="Unassembled WGS sequence"/>
</dbReference>
<dbReference type="Pfam" id="PF04149">
    <property type="entry name" value="DUF397"/>
    <property type="match status" value="1"/>
</dbReference>
<dbReference type="EMBL" id="JACJII010000001">
    <property type="protein sequence ID" value="MBA9002986.1"/>
    <property type="molecule type" value="Genomic_DNA"/>
</dbReference>
<evidence type="ECO:0000313" key="2">
    <source>
        <dbReference type="EMBL" id="MBA9002986.1"/>
    </source>
</evidence>
<dbReference type="AlphaFoldDB" id="A0A7W3R7U3"/>
<evidence type="ECO:0000259" key="1">
    <source>
        <dbReference type="Pfam" id="PF04149"/>
    </source>
</evidence>
<evidence type="ECO:0000313" key="3">
    <source>
        <dbReference type="Proteomes" id="UP000539313"/>
    </source>
</evidence>
<sequence>MNNDGTTQPVFRKSSWSGAANNNCVEVAATPGDILIRDSKHPDGGVLRLSRSAARALLEELRTG</sequence>
<comment type="caution">
    <text evidence="2">The sequence shown here is derived from an EMBL/GenBank/DDBJ whole genome shotgun (WGS) entry which is preliminary data.</text>
</comment>
<proteinExistence type="predicted"/>
<protein>
    <recommendedName>
        <fullName evidence="1">DUF397 domain-containing protein</fullName>
    </recommendedName>
</protein>